<evidence type="ECO:0000313" key="5">
    <source>
        <dbReference type="Proteomes" id="UP000069940"/>
    </source>
</evidence>
<dbReference type="Gene3D" id="4.10.60.10">
    <property type="entry name" value="Zinc finger, CCHC-type"/>
    <property type="match status" value="1"/>
</dbReference>
<dbReference type="InterPro" id="IPR036875">
    <property type="entry name" value="Znf_CCHC_sf"/>
</dbReference>
<dbReference type="PROSITE" id="PS50158">
    <property type="entry name" value="ZF_CCHC"/>
    <property type="match status" value="2"/>
</dbReference>
<feature type="region of interest" description="Disordered" evidence="2">
    <location>
        <begin position="1"/>
        <end position="56"/>
    </location>
</feature>
<dbReference type="RefSeq" id="XP_062701132.1">
    <property type="nucleotide sequence ID" value="XM_062845148.1"/>
</dbReference>
<keyword evidence="5" id="KW-1185">Reference proteome</keyword>
<evidence type="ECO:0000259" key="3">
    <source>
        <dbReference type="PROSITE" id="PS50158"/>
    </source>
</evidence>
<feature type="compositionally biased region" description="Polar residues" evidence="2">
    <location>
        <begin position="43"/>
        <end position="56"/>
    </location>
</feature>
<evidence type="ECO:0000256" key="2">
    <source>
        <dbReference type="SAM" id="MobiDB-lite"/>
    </source>
</evidence>
<dbReference type="InterPro" id="IPR001878">
    <property type="entry name" value="Znf_CCHC"/>
</dbReference>
<protein>
    <recommendedName>
        <fullName evidence="3">CCHC-type domain-containing protein</fullName>
    </recommendedName>
</protein>
<dbReference type="EnsemblMetazoa" id="AALFPA23_019743.R29076">
    <property type="protein sequence ID" value="AALFPA23_019743.P29076"/>
    <property type="gene ID" value="AALFPA23_019743"/>
</dbReference>
<dbReference type="SMART" id="SM00343">
    <property type="entry name" value="ZnF_C2HC"/>
    <property type="match status" value="2"/>
</dbReference>
<proteinExistence type="predicted"/>
<sequence>MSNKQIQKTGVAGSSGAINPFARSGLMRSSTRRSEESGAGSCLRSSSVGAPVHSTASQPAEVMDGAWLLRAISQVAGKGRPALEVAEQQLGKIIDFATTKSNISKDLKTALLRLRASVDEAKQEHAVALLAAAAAEPAKEKVSKFTQTEAFSFVGSPKSVEANARDKRDKHSQKRARQPSGEELSGGARKARRIITPKAGGNAGKSDPSQGSRKAGMGGPEKAGPSRNDGNKGLRPMVGPQQPQSRAIQGEDPPWTKVERKRKKKVNPQAEVQDAKPRRRKAVARREKGDAIVIKTEQSKYSDVLKTMRSDAKLEGLGADVRSIRRTRTGEMILELKRQKEHKGTAYKRLAEEVLGEGVQVRALTHEATLKVIDIDEITEVEELVTALRQQCDVQVAAAAVKLRRGPAGTQIALVQLPVADVKKSVKVGSIKVGWCVCHLTFHEPPEVCFRCLEPGHKSWDCKGPDRRKLCRRCGAEGHKAQSCTSPPICMICTGKTSKNRHTMGGPGCPAFKKAAVNNKSQCR</sequence>
<dbReference type="SUPFAM" id="SSF57756">
    <property type="entry name" value="Retrovirus zinc finger-like domains"/>
    <property type="match status" value="1"/>
</dbReference>
<evidence type="ECO:0000256" key="1">
    <source>
        <dbReference type="PROSITE-ProRule" id="PRU00047"/>
    </source>
</evidence>
<feature type="region of interest" description="Disordered" evidence="2">
    <location>
        <begin position="160"/>
        <end position="287"/>
    </location>
</feature>
<reference evidence="5" key="1">
    <citation type="journal article" date="2015" name="Proc. Natl. Acad. Sci. U.S.A.">
        <title>Genome sequence of the Asian Tiger mosquito, Aedes albopictus, reveals insights into its biology, genetics, and evolution.</title>
        <authorList>
            <person name="Chen X.G."/>
            <person name="Jiang X."/>
            <person name="Gu J."/>
            <person name="Xu M."/>
            <person name="Wu Y."/>
            <person name="Deng Y."/>
            <person name="Zhang C."/>
            <person name="Bonizzoni M."/>
            <person name="Dermauw W."/>
            <person name="Vontas J."/>
            <person name="Armbruster P."/>
            <person name="Huang X."/>
            <person name="Yang Y."/>
            <person name="Zhang H."/>
            <person name="He W."/>
            <person name="Peng H."/>
            <person name="Liu Y."/>
            <person name="Wu K."/>
            <person name="Chen J."/>
            <person name="Lirakis M."/>
            <person name="Topalis P."/>
            <person name="Van Leeuwen T."/>
            <person name="Hall A.B."/>
            <person name="Jiang X."/>
            <person name="Thorpe C."/>
            <person name="Mueller R.L."/>
            <person name="Sun C."/>
            <person name="Waterhouse R.M."/>
            <person name="Yan G."/>
            <person name="Tu Z.J."/>
            <person name="Fang X."/>
            <person name="James A.A."/>
        </authorList>
    </citation>
    <scope>NUCLEOTIDE SEQUENCE [LARGE SCALE GENOMIC DNA]</scope>
    <source>
        <strain evidence="5">Foshan</strain>
    </source>
</reference>
<reference evidence="4" key="2">
    <citation type="submission" date="2025-05" db="UniProtKB">
        <authorList>
            <consortium name="EnsemblMetazoa"/>
        </authorList>
    </citation>
    <scope>IDENTIFICATION</scope>
    <source>
        <strain evidence="4">Foshan</strain>
    </source>
</reference>
<keyword evidence="1" id="KW-0863">Zinc-finger</keyword>
<evidence type="ECO:0000313" key="4">
    <source>
        <dbReference type="EnsemblMetazoa" id="AALFPA23_019743.P29076"/>
    </source>
</evidence>
<accession>A0ABM1ZLY2</accession>
<dbReference type="GeneID" id="134285096"/>
<feature type="domain" description="CCHC-type" evidence="3">
    <location>
        <begin position="449"/>
        <end position="463"/>
    </location>
</feature>
<feature type="domain" description="CCHC-type" evidence="3">
    <location>
        <begin position="471"/>
        <end position="486"/>
    </location>
</feature>
<name>A0ABM1ZLY2_AEDAL</name>
<keyword evidence="1" id="KW-0862">Zinc</keyword>
<keyword evidence="1" id="KW-0479">Metal-binding</keyword>
<organism evidence="4 5">
    <name type="scientific">Aedes albopictus</name>
    <name type="common">Asian tiger mosquito</name>
    <name type="synonym">Stegomyia albopicta</name>
    <dbReference type="NCBI Taxonomy" id="7160"/>
    <lineage>
        <taxon>Eukaryota</taxon>
        <taxon>Metazoa</taxon>
        <taxon>Ecdysozoa</taxon>
        <taxon>Arthropoda</taxon>
        <taxon>Hexapoda</taxon>
        <taxon>Insecta</taxon>
        <taxon>Pterygota</taxon>
        <taxon>Neoptera</taxon>
        <taxon>Endopterygota</taxon>
        <taxon>Diptera</taxon>
        <taxon>Nematocera</taxon>
        <taxon>Culicoidea</taxon>
        <taxon>Culicidae</taxon>
        <taxon>Culicinae</taxon>
        <taxon>Aedini</taxon>
        <taxon>Aedes</taxon>
        <taxon>Stegomyia</taxon>
    </lineage>
</organism>
<dbReference type="Proteomes" id="UP000069940">
    <property type="component" value="Unassembled WGS sequence"/>
</dbReference>